<name>A0ABQ5GRN0_9ASTR</name>
<proteinExistence type="predicted"/>
<keyword evidence="3" id="KW-0862">Zinc</keyword>
<dbReference type="PROSITE" id="PS51999">
    <property type="entry name" value="ZF_GRF"/>
    <property type="match status" value="1"/>
</dbReference>
<accession>A0ABQ5GRN0</accession>
<keyword evidence="1" id="KW-0479">Metal-binding</keyword>
<evidence type="ECO:0000313" key="7">
    <source>
        <dbReference type="Proteomes" id="UP001151760"/>
    </source>
</evidence>
<organism evidence="6 7">
    <name type="scientific">Tanacetum coccineum</name>
    <dbReference type="NCBI Taxonomy" id="301880"/>
    <lineage>
        <taxon>Eukaryota</taxon>
        <taxon>Viridiplantae</taxon>
        <taxon>Streptophyta</taxon>
        <taxon>Embryophyta</taxon>
        <taxon>Tracheophyta</taxon>
        <taxon>Spermatophyta</taxon>
        <taxon>Magnoliopsida</taxon>
        <taxon>eudicotyledons</taxon>
        <taxon>Gunneridae</taxon>
        <taxon>Pentapetalae</taxon>
        <taxon>asterids</taxon>
        <taxon>campanulids</taxon>
        <taxon>Asterales</taxon>
        <taxon>Asteraceae</taxon>
        <taxon>Asteroideae</taxon>
        <taxon>Anthemideae</taxon>
        <taxon>Anthemidinae</taxon>
        <taxon>Tanacetum</taxon>
    </lineage>
</organism>
<keyword evidence="7" id="KW-1185">Reference proteome</keyword>
<feature type="domain" description="GRF-type" evidence="5">
    <location>
        <begin position="3"/>
        <end position="44"/>
    </location>
</feature>
<reference evidence="6" key="1">
    <citation type="journal article" date="2022" name="Int. J. Mol. Sci.">
        <title>Draft Genome of Tanacetum Coccineum: Genomic Comparison of Closely Related Tanacetum-Family Plants.</title>
        <authorList>
            <person name="Yamashiro T."/>
            <person name="Shiraishi A."/>
            <person name="Nakayama K."/>
            <person name="Satake H."/>
        </authorList>
    </citation>
    <scope>NUCLEOTIDE SEQUENCE</scope>
</reference>
<dbReference type="Proteomes" id="UP001151760">
    <property type="component" value="Unassembled WGS sequence"/>
</dbReference>
<reference evidence="6" key="2">
    <citation type="submission" date="2022-01" db="EMBL/GenBank/DDBJ databases">
        <authorList>
            <person name="Yamashiro T."/>
            <person name="Shiraishi A."/>
            <person name="Satake H."/>
            <person name="Nakayama K."/>
        </authorList>
    </citation>
    <scope>NUCLEOTIDE SEQUENCE</scope>
</reference>
<evidence type="ECO:0000256" key="1">
    <source>
        <dbReference type="ARBA" id="ARBA00022723"/>
    </source>
</evidence>
<protein>
    <recommendedName>
        <fullName evidence="5">GRF-type domain-containing protein</fullName>
    </recommendedName>
</protein>
<sequence>MICRRCGSVGVITTSWTSTNPGRRFFGCSKRGANCGIIDWYDPPMCDRAVQIIPGLLRRINHLQQTLADYQAPNVDQIVDYQGENDEVVADQNHVDYQMKTRGWKWLLVVPVVSNIRPIQDTKLNSNLKT</sequence>
<evidence type="ECO:0000256" key="4">
    <source>
        <dbReference type="PROSITE-ProRule" id="PRU01343"/>
    </source>
</evidence>
<evidence type="ECO:0000313" key="6">
    <source>
        <dbReference type="EMBL" id="GJT78320.1"/>
    </source>
</evidence>
<keyword evidence="2 4" id="KW-0863">Zinc-finger</keyword>
<comment type="caution">
    <text evidence="6">The sequence shown here is derived from an EMBL/GenBank/DDBJ whole genome shotgun (WGS) entry which is preliminary data.</text>
</comment>
<evidence type="ECO:0000256" key="2">
    <source>
        <dbReference type="ARBA" id="ARBA00022771"/>
    </source>
</evidence>
<evidence type="ECO:0000259" key="5">
    <source>
        <dbReference type="PROSITE" id="PS51999"/>
    </source>
</evidence>
<dbReference type="InterPro" id="IPR010666">
    <property type="entry name" value="Znf_GRF"/>
</dbReference>
<dbReference type="PANTHER" id="PTHR33248">
    <property type="entry name" value="ZINC ION-BINDING PROTEIN"/>
    <property type="match status" value="1"/>
</dbReference>
<evidence type="ECO:0000256" key="3">
    <source>
        <dbReference type="ARBA" id="ARBA00022833"/>
    </source>
</evidence>
<dbReference type="EMBL" id="BQNB010018790">
    <property type="protein sequence ID" value="GJT78320.1"/>
    <property type="molecule type" value="Genomic_DNA"/>
</dbReference>
<gene>
    <name evidence="6" type="ORF">Tco_1045045</name>
</gene>